<dbReference type="Pfam" id="PF13584">
    <property type="entry name" value="BatD"/>
    <property type="match status" value="2"/>
</dbReference>
<dbReference type="InterPro" id="IPR025738">
    <property type="entry name" value="BatD"/>
</dbReference>
<dbReference type="PANTHER" id="PTHR40940:SF1">
    <property type="entry name" value="PROTEIN BATD"/>
    <property type="match status" value="1"/>
</dbReference>
<accession>A0ABP8VAK9</accession>
<keyword evidence="2" id="KW-0472">Membrane</keyword>
<dbReference type="PANTHER" id="PTHR40940">
    <property type="entry name" value="PROTEIN BATD-RELATED"/>
    <property type="match status" value="1"/>
</dbReference>
<dbReference type="RefSeq" id="WP_345199009.1">
    <property type="nucleotide sequence ID" value="NZ_BAABFL010000475.1"/>
</dbReference>
<feature type="signal peptide" evidence="3">
    <location>
        <begin position="1"/>
        <end position="28"/>
    </location>
</feature>
<keyword evidence="2" id="KW-0812">Transmembrane</keyword>
<proteinExistence type="predicted"/>
<sequence>MVRKTFIPSLLSVLMTALLMLSATPALAAFIASVDRSVITQNETLELTLRVDSQSFRSQPDTTPLKKEFDILGNRRSSQFQMINGKTESWTDWIITLAPKRTGAITIPALSYNGETSEPIHIDVRHGNTTAGSTNSVSPVFMQTSLSRQEIYIQQQTVLTLKIYYNTQLVGDSSLTPLEVNGAIVQQLGEVKKYEELVNGRRHGVFEVQYAINPQESGTLTIPSLSFTSSIAAGSDPYNNFFSMQRARPVRAQSADIKLDVKPVPKDYPANTPWLPASNLRLTQKWSSSPDSLKAGDSVTRTLTIEAEGLTAAQLPPVTLPTISGLKTYPDQAQNEDLSGPEGITGKRTEAIALVPTHAGTMTLPTVKYTWFNTTTGKVEQAVLPATTITVAPGNTLITPSQPVPAATTNTLPDSLSTPTNVPLDLGAPITKQGTTFPWIIATAVFALLWLVTLGLYIRGRKVSISNGADSSPSPMPSENLSEKAAFQQLQQACQNNDLLQIKQRFIVWAGCFNNLDNLYSLSAAANSFGHQELKDLLNSLEQSLYSGKSENAFDSARLQAIVSDLRKTHARQKSDPKDTILSPINP</sequence>
<evidence type="ECO:0000313" key="5">
    <source>
        <dbReference type="EMBL" id="GAA4652439.1"/>
    </source>
</evidence>
<feature type="compositionally biased region" description="Basic and acidic residues" evidence="1">
    <location>
        <begin position="568"/>
        <end position="579"/>
    </location>
</feature>
<evidence type="ECO:0000256" key="2">
    <source>
        <dbReference type="SAM" id="Phobius"/>
    </source>
</evidence>
<organism evidence="5 6">
    <name type="scientific">Kistimonas scapharcae</name>
    <dbReference type="NCBI Taxonomy" id="1036133"/>
    <lineage>
        <taxon>Bacteria</taxon>
        <taxon>Pseudomonadati</taxon>
        <taxon>Pseudomonadota</taxon>
        <taxon>Gammaproteobacteria</taxon>
        <taxon>Oceanospirillales</taxon>
        <taxon>Endozoicomonadaceae</taxon>
        <taxon>Kistimonas</taxon>
    </lineage>
</organism>
<protein>
    <submittedName>
        <fullName evidence="5">BatD family protein</fullName>
    </submittedName>
</protein>
<feature type="chain" id="PRO_5045906011" evidence="3">
    <location>
        <begin position="29"/>
        <end position="587"/>
    </location>
</feature>
<dbReference type="InterPro" id="IPR057699">
    <property type="entry name" value="DUF7939"/>
</dbReference>
<feature type="region of interest" description="Disordered" evidence="1">
    <location>
        <begin position="568"/>
        <end position="587"/>
    </location>
</feature>
<gene>
    <name evidence="5" type="ORF">GCM10023116_47230</name>
</gene>
<reference evidence="6" key="1">
    <citation type="journal article" date="2019" name="Int. J. Syst. Evol. Microbiol.">
        <title>The Global Catalogue of Microorganisms (GCM) 10K type strain sequencing project: providing services to taxonomists for standard genome sequencing and annotation.</title>
        <authorList>
            <consortium name="The Broad Institute Genomics Platform"/>
            <consortium name="The Broad Institute Genome Sequencing Center for Infectious Disease"/>
            <person name="Wu L."/>
            <person name="Ma J."/>
        </authorList>
    </citation>
    <scope>NUCLEOTIDE SEQUENCE [LARGE SCALE GENOMIC DNA]</scope>
    <source>
        <strain evidence="6">JCM 17805</strain>
    </source>
</reference>
<feature type="domain" description="DUF7939" evidence="4">
    <location>
        <begin position="483"/>
        <end position="569"/>
    </location>
</feature>
<feature type="transmembrane region" description="Helical" evidence="2">
    <location>
        <begin position="437"/>
        <end position="458"/>
    </location>
</feature>
<name>A0ABP8VAK9_9GAMM</name>
<dbReference type="Pfam" id="PF25607">
    <property type="entry name" value="DUF7939"/>
    <property type="match status" value="1"/>
</dbReference>
<evidence type="ECO:0000256" key="1">
    <source>
        <dbReference type="SAM" id="MobiDB-lite"/>
    </source>
</evidence>
<dbReference type="EMBL" id="BAABFL010000475">
    <property type="protein sequence ID" value="GAA4652439.1"/>
    <property type="molecule type" value="Genomic_DNA"/>
</dbReference>
<keyword evidence="6" id="KW-1185">Reference proteome</keyword>
<evidence type="ECO:0000313" key="6">
    <source>
        <dbReference type="Proteomes" id="UP001500604"/>
    </source>
</evidence>
<keyword evidence="2" id="KW-1133">Transmembrane helix</keyword>
<evidence type="ECO:0000256" key="3">
    <source>
        <dbReference type="SAM" id="SignalP"/>
    </source>
</evidence>
<evidence type="ECO:0000259" key="4">
    <source>
        <dbReference type="Pfam" id="PF25607"/>
    </source>
</evidence>
<comment type="caution">
    <text evidence="5">The sequence shown here is derived from an EMBL/GenBank/DDBJ whole genome shotgun (WGS) entry which is preliminary data.</text>
</comment>
<dbReference type="Proteomes" id="UP001500604">
    <property type="component" value="Unassembled WGS sequence"/>
</dbReference>
<keyword evidence="3" id="KW-0732">Signal</keyword>